<evidence type="ECO:0000313" key="2">
    <source>
        <dbReference type="EMBL" id="SKB39071.1"/>
    </source>
</evidence>
<dbReference type="EMBL" id="FUYM01000002">
    <property type="protein sequence ID" value="SKB39071.1"/>
    <property type="molecule type" value="Genomic_DNA"/>
</dbReference>
<name>A0A1T5AVL2_9SPHN</name>
<organism evidence="2 3">
    <name type="scientific">Rhizorhabdus histidinilytica</name>
    <dbReference type="NCBI Taxonomy" id="439228"/>
    <lineage>
        <taxon>Bacteria</taxon>
        <taxon>Pseudomonadati</taxon>
        <taxon>Pseudomonadota</taxon>
        <taxon>Alphaproteobacteria</taxon>
        <taxon>Sphingomonadales</taxon>
        <taxon>Sphingomonadaceae</taxon>
        <taxon>Rhizorhabdus</taxon>
    </lineage>
</organism>
<keyword evidence="3" id="KW-1185">Reference proteome</keyword>
<dbReference type="Proteomes" id="UP000189818">
    <property type="component" value="Unassembled WGS sequence"/>
</dbReference>
<dbReference type="AlphaFoldDB" id="A0A1T5AVL2"/>
<evidence type="ECO:0000259" key="1">
    <source>
        <dbReference type="PROSITE" id="PS50801"/>
    </source>
</evidence>
<evidence type="ECO:0000313" key="3">
    <source>
        <dbReference type="Proteomes" id="UP000189818"/>
    </source>
</evidence>
<dbReference type="Pfam" id="PF01740">
    <property type="entry name" value="STAS"/>
    <property type="match status" value="1"/>
</dbReference>
<reference evidence="3" key="1">
    <citation type="submission" date="2017-02" db="EMBL/GenBank/DDBJ databases">
        <authorList>
            <person name="Varghese N."/>
            <person name="Submissions S."/>
        </authorList>
    </citation>
    <scope>NUCLEOTIDE SEQUENCE [LARGE SCALE GENOMIC DNA]</scope>
    <source>
        <strain evidence="3">UM2</strain>
    </source>
</reference>
<accession>A0A1T5AVL2</accession>
<sequence length="111" mass="11591">MQWAGSSSARGPVGRPAGVIDDGARDAFLDHLRSGVADAAASGGDFLLDLAAVDHMSAGALMALTIARKEAITSDVTIVLARPSPALREVLEISRYQLIFDIVDDLDGGRD</sequence>
<gene>
    <name evidence="2" type="ORF">SAMN06295920_102266</name>
</gene>
<protein>
    <submittedName>
        <fullName evidence="2">Anti-anti-sigma factor</fullName>
    </submittedName>
</protein>
<dbReference type="Gene3D" id="3.30.750.24">
    <property type="entry name" value="STAS domain"/>
    <property type="match status" value="1"/>
</dbReference>
<dbReference type="STRING" id="439228.SAMN06295920_102266"/>
<dbReference type="InterPro" id="IPR002645">
    <property type="entry name" value="STAS_dom"/>
</dbReference>
<dbReference type="OrthoDB" id="7564409at2"/>
<dbReference type="PROSITE" id="PS50801">
    <property type="entry name" value="STAS"/>
    <property type="match status" value="1"/>
</dbReference>
<dbReference type="InterPro" id="IPR036513">
    <property type="entry name" value="STAS_dom_sf"/>
</dbReference>
<dbReference type="CDD" id="cd07043">
    <property type="entry name" value="STAS_anti-anti-sigma_factors"/>
    <property type="match status" value="1"/>
</dbReference>
<feature type="domain" description="STAS" evidence="1">
    <location>
        <begin position="18"/>
        <end position="92"/>
    </location>
</feature>
<dbReference type="SUPFAM" id="SSF52091">
    <property type="entry name" value="SpoIIaa-like"/>
    <property type="match status" value="1"/>
</dbReference>
<dbReference type="RefSeq" id="WP_012049990.1">
    <property type="nucleotide sequence ID" value="NZ_FUYM01000002.1"/>
</dbReference>
<proteinExistence type="predicted"/>